<evidence type="ECO:0000313" key="6">
    <source>
        <dbReference type="Proteomes" id="UP001465119"/>
    </source>
</evidence>
<feature type="domain" description="SF3 helicase" evidence="4">
    <location>
        <begin position="455"/>
        <end position="614"/>
    </location>
</feature>
<dbReference type="InterPro" id="IPR006500">
    <property type="entry name" value="Helicase_put_C_phage/plasmid"/>
</dbReference>
<evidence type="ECO:0000259" key="4">
    <source>
        <dbReference type="PROSITE" id="PS51206"/>
    </source>
</evidence>
<dbReference type="PANTHER" id="PTHR35372">
    <property type="entry name" value="ATP BINDING PROTEIN-RELATED"/>
    <property type="match status" value="1"/>
</dbReference>
<keyword evidence="6" id="KW-1185">Reference proteome</keyword>
<evidence type="ECO:0000256" key="1">
    <source>
        <dbReference type="ARBA" id="ARBA00022741"/>
    </source>
</evidence>
<dbReference type="SUPFAM" id="SSF52540">
    <property type="entry name" value="P-loop containing nucleoside triphosphate hydrolases"/>
    <property type="match status" value="1"/>
</dbReference>
<organism evidence="5 6">
    <name type="scientific">Faecalibacterium intestinale</name>
    <dbReference type="NCBI Taxonomy" id="3133155"/>
    <lineage>
        <taxon>Bacteria</taxon>
        <taxon>Bacillati</taxon>
        <taxon>Bacillota</taxon>
        <taxon>Clostridia</taxon>
        <taxon>Eubacteriales</taxon>
        <taxon>Oscillospiraceae</taxon>
        <taxon>Faecalibacterium</taxon>
    </lineage>
</organism>
<name>A0ABV1C2U3_9FIRM</name>
<proteinExistence type="predicted"/>
<dbReference type="Proteomes" id="UP001465119">
    <property type="component" value="Unassembled WGS sequence"/>
</dbReference>
<gene>
    <name evidence="5" type="ORF">WMO20_06890</name>
</gene>
<keyword evidence="2" id="KW-0378">Hydrolase</keyword>
<dbReference type="InterPro" id="IPR045455">
    <property type="entry name" value="NrS-1_pol-like_helicase"/>
</dbReference>
<dbReference type="SMART" id="SM00942">
    <property type="entry name" value="PriCT_1"/>
    <property type="match status" value="1"/>
</dbReference>
<dbReference type="InterPro" id="IPR051620">
    <property type="entry name" value="ORF904-like_C"/>
</dbReference>
<keyword evidence="3" id="KW-0067">ATP-binding</keyword>
<dbReference type="NCBIfam" id="TIGR01613">
    <property type="entry name" value="primase_Cterm"/>
    <property type="match status" value="1"/>
</dbReference>
<protein>
    <submittedName>
        <fullName evidence="5">Phage/plasmid primase, P4 family</fullName>
    </submittedName>
</protein>
<evidence type="ECO:0000256" key="3">
    <source>
        <dbReference type="ARBA" id="ARBA00022840"/>
    </source>
</evidence>
<dbReference type="InterPro" id="IPR014818">
    <property type="entry name" value="Phage/plasmid_primase_P4_C"/>
</dbReference>
<reference evidence="5 6" key="1">
    <citation type="submission" date="2024-03" db="EMBL/GenBank/DDBJ databases">
        <title>Human intestinal bacterial collection.</title>
        <authorList>
            <person name="Pauvert C."/>
            <person name="Hitch T.C.A."/>
            <person name="Clavel T."/>
        </authorList>
    </citation>
    <scope>NUCLEOTIDE SEQUENCE [LARGE SCALE GENOMIC DNA]</scope>
    <source>
        <strain evidence="5 6">CLA-AA-H281</strain>
    </source>
</reference>
<dbReference type="PANTHER" id="PTHR35372:SF2">
    <property type="entry name" value="SF3 HELICASE DOMAIN-CONTAINING PROTEIN"/>
    <property type="match status" value="1"/>
</dbReference>
<sequence length="737" mass="81212">MQVFHLFTADVRGDRWNTVYPRAVEINTLAQLQQAAQYDHVGAAFKDNRRQNEGFLWADCLIADVDNAAGDVVEPAQIVDDLPDVQHYILFSRHHLLAKGTAPAVPRFHVLFPIDRTEDREQLEGLKRALCSRFPYYDGACVDGARFFFGTEQPQGEAVDGLFTLDEVLDPETEIPPEKPAAAFADIIPQGSRNHTLSAYALKVLKAKGADDGTARQLFDAKAAQCVPPLDDAEITTIWRAAVRAYKAKVASRADYLDPTAYALQGLQEGSTDAAGLRPSDYSNLAQARIFERRNAGEVLYNAGLGWLVWDESKFTADESAAHRRFHALTDAQIVQAREEVKVAAAARIEDSSNAKAKQDAAKAFAKFVIAQRSGAAIRATLGEAQHLCDVPTEKLDSNAFLLNCPGCTVDLKTGKARPNDPADKCTKACAVDPGSTGAPLWLDFVRRFTCGDAALAEYLQRVAGAAAVGHVYQEQLIIAYGSGGNGKSTFFNVLARVLGSYAGTLSADALTANPNRNKLPELAELRGKRLVLAAELEEGTRLDVSMLKRLCSTDAVHAEPKYRQPFEFIPSHTCVLFTNFLPKVGSSDAGTWSRLVVVPCRAKFRNEAGEVKDYAGHLFDHAGGAVLSWIIEGARRFITADFKLDPPPCVREAVEQYRQENDWLAHFLEDCCEIGPDYSEKSGVVLATYREWSTRMGEFPRRQDEFKAALEGAGIRWKKTKQGNFYRGLKLLPEWF</sequence>
<dbReference type="InterPro" id="IPR014820">
    <property type="entry name" value="PriCT_1"/>
</dbReference>
<dbReference type="InterPro" id="IPR014015">
    <property type="entry name" value="Helicase_SF3_DNA-vir"/>
</dbReference>
<keyword evidence="1" id="KW-0547">Nucleotide-binding</keyword>
<dbReference type="Gene3D" id="3.40.50.300">
    <property type="entry name" value="P-loop containing nucleotide triphosphate hydrolases"/>
    <property type="match status" value="1"/>
</dbReference>
<evidence type="ECO:0000256" key="2">
    <source>
        <dbReference type="ARBA" id="ARBA00022801"/>
    </source>
</evidence>
<dbReference type="Pfam" id="PF19263">
    <property type="entry name" value="DUF5906"/>
    <property type="match status" value="1"/>
</dbReference>
<dbReference type="Pfam" id="PF08706">
    <property type="entry name" value="D5_N"/>
    <property type="match status" value="1"/>
</dbReference>
<dbReference type="SMART" id="SM00885">
    <property type="entry name" value="D5_N"/>
    <property type="match status" value="1"/>
</dbReference>
<dbReference type="InterPro" id="IPR027417">
    <property type="entry name" value="P-loop_NTPase"/>
</dbReference>
<dbReference type="RefSeq" id="WP_349186223.1">
    <property type="nucleotide sequence ID" value="NZ_JBBMEN010000006.1"/>
</dbReference>
<dbReference type="PROSITE" id="PS51206">
    <property type="entry name" value="SF3_HELICASE_1"/>
    <property type="match status" value="1"/>
</dbReference>
<accession>A0ABV1C2U3</accession>
<comment type="caution">
    <text evidence="5">The sequence shown here is derived from an EMBL/GenBank/DDBJ whole genome shotgun (WGS) entry which is preliminary data.</text>
</comment>
<evidence type="ECO:0000313" key="5">
    <source>
        <dbReference type="EMBL" id="MEQ2385653.1"/>
    </source>
</evidence>
<dbReference type="EMBL" id="JBBMEN010000006">
    <property type="protein sequence ID" value="MEQ2385653.1"/>
    <property type="molecule type" value="Genomic_DNA"/>
</dbReference>